<feature type="compositionally biased region" description="Basic residues" evidence="7">
    <location>
        <begin position="399"/>
        <end position="409"/>
    </location>
</feature>
<keyword evidence="12" id="KW-1185">Reference proteome</keyword>
<feature type="transmembrane region" description="Helical" evidence="8">
    <location>
        <begin position="240"/>
        <end position="263"/>
    </location>
</feature>
<feature type="transmembrane region" description="Helical" evidence="8">
    <location>
        <begin position="215"/>
        <end position="234"/>
    </location>
</feature>
<feature type="domain" description="Sodium/calcium exchanger membrane region" evidence="10">
    <location>
        <begin position="662"/>
        <end position="809"/>
    </location>
</feature>
<feature type="transmembrane region" description="Helical" evidence="8">
    <location>
        <begin position="113"/>
        <end position="133"/>
    </location>
</feature>
<comment type="subcellular location">
    <subcellularLocation>
        <location evidence="1">Membrane</location>
        <topology evidence="1">Multi-pass membrane protein</topology>
    </subcellularLocation>
</comment>
<feature type="transmembrane region" description="Helical" evidence="8">
    <location>
        <begin position="626"/>
        <end position="648"/>
    </location>
</feature>
<feature type="transmembrane region" description="Helical" evidence="8">
    <location>
        <begin position="763"/>
        <end position="786"/>
    </location>
</feature>
<name>R7S3M8_PUNST</name>
<proteinExistence type="inferred from homology"/>
<feature type="compositionally biased region" description="Basic and acidic residues" evidence="7">
    <location>
        <begin position="336"/>
        <end position="350"/>
    </location>
</feature>
<keyword evidence="5 8" id="KW-1133">Transmembrane helix</keyword>
<keyword evidence="3" id="KW-0813">Transport</keyword>
<feature type="transmembrane region" description="Helical" evidence="8">
    <location>
        <begin position="716"/>
        <end position="742"/>
    </location>
</feature>
<dbReference type="OMA" id="ARAHFHI"/>
<dbReference type="PANTHER" id="PTHR12266:SF0">
    <property type="entry name" value="MITOCHONDRIAL SODIUM_CALCIUM EXCHANGER PROTEIN"/>
    <property type="match status" value="1"/>
</dbReference>
<feature type="region of interest" description="Disordered" evidence="7">
    <location>
        <begin position="397"/>
        <end position="503"/>
    </location>
</feature>
<feature type="domain" description="Sodium/calcium exchanger membrane region" evidence="10">
    <location>
        <begin position="119"/>
        <end position="258"/>
    </location>
</feature>
<feature type="transmembrane region" description="Helical" evidence="8">
    <location>
        <begin position="531"/>
        <end position="551"/>
    </location>
</feature>
<dbReference type="Proteomes" id="UP000054196">
    <property type="component" value="Unassembled WGS sequence"/>
</dbReference>
<protein>
    <recommendedName>
        <fullName evidence="10">Sodium/calcium exchanger membrane region domain-containing protein</fullName>
    </recommendedName>
</protein>
<reference evidence="12" key="1">
    <citation type="journal article" date="2012" name="Science">
        <title>The Paleozoic origin of enzymatic lignin decomposition reconstructed from 31 fungal genomes.</title>
        <authorList>
            <person name="Floudas D."/>
            <person name="Binder M."/>
            <person name="Riley R."/>
            <person name="Barry K."/>
            <person name="Blanchette R.A."/>
            <person name="Henrissat B."/>
            <person name="Martinez A.T."/>
            <person name="Otillar R."/>
            <person name="Spatafora J.W."/>
            <person name="Yadav J.S."/>
            <person name="Aerts A."/>
            <person name="Benoit I."/>
            <person name="Boyd A."/>
            <person name="Carlson A."/>
            <person name="Copeland A."/>
            <person name="Coutinho P.M."/>
            <person name="de Vries R.P."/>
            <person name="Ferreira P."/>
            <person name="Findley K."/>
            <person name="Foster B."/>
            <person name="Gaskell J."/>
            <person name="Glotzer D."/>
            <person name="Gorecki P."/>
            <person name="Heitman J."/>
            <person name="Hesse C."/>
            <person name="Hori C."/>
            <person name="Igarashi K."/>
            <person name="Jurgens J.A."/>
            <person name="Kallen N."/>
            <person name="Kersten P."/>
            <person name="Kohler A."/>
            <person name="Kuees U."/>
            <person name="Kumar T.K.A."/>
            <person name="Kuo A."/>
            <person name="LaButti K."/>
            <person name="Larrondo L.F."/>
            <person name="Lindquist E."/>
            <person name="Ling A."/>
            <person name="Lombard V."/>
            <person name="Lucas S."/>
            <person name="Lundell T."/>
            <person name="Martin R."/>
            <person name="McLaughlin D.J."/>
            <person name="Morgenstern I."/>
            <person name="Morin E."/>
            <person name="Murat C."/>
            <person name="Nagy L.G."/>
            <person name="Nolan M."/>
            <person name="Ohm R.A."/>
            <person name="Patyshakuliyeva A."/>
            <person name="Rokas A."/>
            <person name="Ruiz-Duenas F.J."/>
            <person name="Sabat G."/>
            <person name="Salamov A."/>
            <person name="Samejima M."/>
            <person name="Schmutz J."/>
            <person name="Slot J.C."/>
            <person name="St John F."/>
            <person name="Stenlid J."/>
            <person name="Sun H."/>
            <person name="Sun S."/>
            <person name="Syed K."/>
            <person name="Tsang A."/>
            <person name="Wiebenga A."/>
            <person name="Young D."/>
            <person name="Pisabarro A."/>
            <person name="Eastwood D.C."/>
            <person name="Martin F."/>
            <person name="Cullen D."/>
            <person name="Grigoriev I.V."/>
            <person name="Hibbett D.S."/>
        </authorList>
    </citation>
    <scope>NUCLEOTIDE SEQUENCE [LARGE SCALE GENOMIC DNA]</scope>
    <source>
        <strain evidence="12">HHB-11173 SS5</strain>
    </source>
</reference>
<feature type="transmembrane region" description="Helical" evidence="8">
    <location>
        <begin position="685"/>
        <end position="704"/>
    </location>
</feature>
<feature type="signal peptide" evidence="9">
    <location>
        <begin position="1"/>
        <end position="21"/>
    </location>
</feature>
<sequence>MSARQAKLIFALALGVQGVLWSQSRYGTSLKPRPGFATSLLDSAGLTRRGLYAPGNDTITMLTEGEPKCKPLSFPISNQCAHVRDVCPTSETFLHIPYIQRYFCTPESWRPTLFVGLVLWLSFLFSTLGISAADFFCPNLATIAQVLGLDENVAGVTFLAFGNGSPDVFATFSSMRADSAGLAIGELLGAASFIVSVVVGSMCIIKPFRADPWPFLRDVGFFTLAVSLLLGTLWDGKIEMWEAGGLVVVYAVYVTVVVVGTWWMKRRALRRSREALVRSEYAEEEIPQIAFHDEEYGYRDEPLAPSNSLVIPSSPSGRLRAASQPSPPSLSIRPDLPPRPHSRESSHAETPRLGQMTSFSLVGALEFRHLVSSLQPHASASSLSSLFDSPVTPYAGGHYHTRTRSHSRTPGHPGRTDSERDPWDAALAESTGSVRLQPRPSSPNVASHGGTPNGHGSLLLPIHDSEQELTPVSASPPAMSPTSTTAATDPEARKGASASKRQRARRALRSACHVLFPTLLEFRSKSALGKFMALFAAPAVLLLTLTLPVVVSPHVHQHGSFKSSPGADGHLLDFEEEGYERALVAEEEVQEEMHGLAFNKWLMAAQCVCGPLFVVSVLFDGATHEGYLLFAVGAAGLALAAVVAVLAGKNEHPTVRMVRCAMGFMVAVVWIMAIADEVVSVLQTFGFIFGLSNAIIGLTIFAMGNSVADLVANTSVAAFAPIMGFSACFGGPMLNILLGIGISGSYMIAQTERPYELDFSDTLISSALGLLALLVMTAVVVPLNGYELTRRWGVVLIATYSVIMAINIWVELRW</sequence>
<organism evidence="11 12">
    <name type="scientific">Punctularia strigosozonata (strain HHB-11173)</name>
    <name type="common">White-rot fungus</name>
    <dbReference type="NCBI Taxonomy" id="741275"/>
    <lineage>
        <taxon>Eukaryota</taxon>
        <taxon>Fungi</taxon>
        <taxon>Dikarya</taxon>
        <taxon>Basidiomycota</taxon>
        <taxon>Agaricomycotina</taxon>
        <taxon>Agaricomycetes</taxon>
        <taxon>Corticiales</taxon>
        <taxon>Punctulariaceae</taxon>
        <taxon>Punctularia</taxon>
    </lineage>
</organism>
<evidence type="ECO:0000256" key="5">
    <source>
        <dbReference type="ARBA" id="ARBA00022989"/>
    </source>
</evidence>
<evidence type="ECO:0000256" key="2">
    <source>
        <dbReference type="ARBA" id="ARBA00008170"/>
    </source>
</evidence>
<dbReference type="KEGG" id="psq:PUNSTDRAFT_146140"/>
<evidence type="ECO:0000256" key="1">
    <source>
        <dbReference type="ARBA" id="ARBA00004141"/>
    </source>
</evidence>
<dbReference type="InterPro" id="IPR051359">
    <property type="entry name" value="CaCA_antiporter"/>
</dbReference>
<evidence type="ECO:0000313" key="12">
    <source>
        <dbReference type="Proteomes" id="UP000054196"/>
    </source>
</evidence>
<feature type="transmembrane region" description="Helical" evidence="8">
    <location>
        <begin position="181"/>
        <end position="203"/>
    </location>
</feature>
<feature type="chain" id="PRO_5004455477" description="Sodium/calcium exchanger membrane region domain-containing protein" evidence="9">
    <location>
        <begin position="22"/>
        <end position="814"/>
    </location>
</feature>
<evidence type="ECO:0000256" key="9">
    <source>
        <dbReference type="SAM" id="SignalP"/>
    </source>
</evidence>
<keyword evidence="4 8" id="KW-0812">Transmembrane</keyword>
<dbReference type="OrthoDB" id="407410at2759"/>
<dbReference type="EMBL" id="JH687552">
    <property type="protein sequence ID" value="EIN04803.1"/>
    <property type="molecule type" value="Genomic_DNA"/>
</dbReference>
<evidence type="ECO:0000256" key="3">
    <source>
        <dbReference type="ARBA" id="ARBA00022448"/>
    </source>
</evidence>
<feature type="compositionally biased region" description="Polar residues" evidence="7">
    <location>
        <begin position="307"/>
        <end position="316"/>
    </location>
</feature>
<dbReference type="InterPro" id="IPR044880">
    <property type="entry name" value="NCX_ion-bd_dom_sf"/>
</dbReference>
<dbReference type="Gene3D" id="1.20.1420.30">
    <property type="entry name" value="NCX, central ion-binding region"/>
    <property type="match status" value="2"/>
</dbReference>
<dbReference type="GeneID" id="18881582"/>
<dbReference type="InterPro" id="IPR004837">
    <property type="entry name" value="NaCa_Exmemb"/>
</dbReference>
<feature type="transmembrane region" description="Helical" evidence="8">
    <location>
        <begin position="792"/>
        <end position="810"/>
    </location>
</feature>
<gene>
    <name evidence="11" type="ORF">PUNSTDRAFT_146140</name>
</gene>
<dbReference type="PANTHER" id="PTHR12266">
    <property type="entry name" value="NA+/CA2+ K+ INDEPENDENT EXCHANGER"/>
    <property type="match status" value="1"/>
</dbReference>
<comment type="similarity">
    <text evidence="2">Belongs to the Ca(2+):cation antiporter (CaCA) (TC 2.A.19) family.</text>
</comment>
<evidence type="ECO:0000256" key="6">
    <source>
        <dbReference type="ARBA" id="ARBA00023136"/>
    </source>
</evidence>
<evidence type="ECO:0000256" key="7">
    <source>
        <dbReference type="SAM" id="MobiDB-lite"/>
    </source>
</evidence>
<dbReference type="eggNOG" id="KOG2399">
    <property type="taxonomic scope" value="Eukaryota"/>
</dbReference>
<dbReference type="GO" id="GO:0006874">
    <property type="term" value="P:intracellular calcium ion homeostasis"/>
    <property type="evidence" value="ECO:0007669"/>
    <property type="project" value="TreeGrafter"/>
</dbReference>
<dbReference type="GO" id="GO:0008324">
    <property type="term" value="F:monoatomic cation transmembrane transporter activity"/>
    <property type="evidence" value="ECO:0007669"/>
    <property type="project" value="TreeGrafter"/>
</dbReference>
<evidence type="ECO:0000256" key="4">
    <source>
        <dbReference type="ARBA" id="ARBA00022692"/>
    </source>
</evidence>
<evidence type="ECO:0000259" key="10">
    <source>
        <dbReference type="Pfam" id="PF01699"/>
    </source>
</evidence>
<feature type="region of interest" description="Disordered" evidence="7">
    <location>
        <begin position="307"/>
        <end position="354"/>
    </location>
</feature>
<dbReference type="Pfam" id="PF01699">
    <property type="entry name" value="Na_Ca_ex"/>
    <property type="match status" value="2"/>
</dbReference>
<feature type="transmembrane region" description="Helical" evidence="8">
    <location>
        <begin position="654"/>
        <end position="673"/>
    </location>
</feature>
<dbReference type="RefSeq" id="XP_007387726.1">
    <property type="nucleotide sequence ID" value="XM_007387664.1"/>
</dbReference>
<evidence type="ECO:0000313" key="11">
    <source>
        <dbReference type="EMBL" id="EIN04803.1"/>
    </source>
</evidence>
<evidence type="ECO:0000256" key="8">
    <source>
        <dbReference type="SAM" id="Phobius"/>
    </source>
</evidence>
<feature type="compositionally biased region" description="Low complexity" evidence="7">
    <location>
        <begin position="470"/>
        <end position="499"/>
    </location>
</feature>
<accession>R7S3M8</accession>
<dbReference type="HOGENOM" id="CLU_004979_2_0_1"/>
<dbReference type="GO" id="GO:0016020">
    <property type="term" value="C:membrane"/>
    <property type="evidence" value="ECO:0007669"/>
    <property type="project" value="UniProtKB-SubCell"/>
</dbReference>
<keyword evidence="9" id="KW-0732">Signal</keyword>
<keyword evidence="6 8" id="KW-0472">Membrane</keyword>
<feature type="compositionally biased region" description="Basic and acidic residues" evidence="7">
    <location>
        <begin position="414"/>
        <end position="423"/>
    </location>
</feature>
<dbReference type="AlphaFoldDB" id="R7S3M8"/>